<feature type="compositionally biased region" description="Basic and acidic residues" evidence="5">
    <location>
        <begin position="107"/>
        <end position="127"/>
    </location>
</feature>
<evidence type="ECO:0000256" key="5">
    <source>
        <dbReference type="SAM" id="MobiDB-lite"/>
    </source>
</evidence>
<feature type="region of interest" description="Disordered" evidence="5">
    <location>
        <begin position="107"/>
        <end position="128"/>
    </location>
</feature>
<dbReference type="EMBL" id="JACLAU010000015">
    <property type="protein sequence ID" value="MBC2652174.1"/>
    <property type="molecule type" value="Genomic_DNA"/>
</dbReference>
<dbReference type="NCBIfam" id="TIGR02937">
    <property type="entry name" value="sigma70-ECF"/>
    <property type="match status" value="1"/>
</dbReference>
<gene>
    <name evidence="9" type="ORF">H7F49_10695</name>
</gene>
<name>A0A7X1KCE1_9SPHN</name>
<dbReference type="Pfam" id="PF04539">
    <property type="entry name" value="Sigma70_r3"/>
    <property type="match status" value="1"/>
</dbReference>
<dbReference type="InterPro" id="IPR013324">
    <property type="entry name" value="RNA_pol_sigma_r3/r4-like"/>
</dbReference>
<evidence type="ECO:0000256" key="1">
    <source>
        <dbReference type="ARBA" id="ARBA00023015"/>
    </source>
</evidence>
<comment type="caution">
    <text evidence="9">The sequence shown here is derived from an EMBL/GenBank/DDBJ whole genome shotgun (WGS) entry which is preliminary data.</text>
</comment>
<dbReference type="RefSeq" id="WP_185683590.1">
    <property type="nucleotide sequence ID" value="NZ_JACLAU010000015.1"/>
</dbReference>
<feature type="domain" description="RNA polymerase sigma-70 region 2" evidence="7">
    <location>
        <begin position="31"/>
        <end position="99"/>
    </location>
</feature>
<dbReference type="InterPro" id="IPR014284">
    <property type="entry name" value="RNA_pol_sigma-70_dom"/>
</dbReference>
<feature type="domain" description="RNA polymerase sigma-70 region 3" evidence="6">
    <location>
        <begin position="109"/>
        <end position="154"/>
    </location>
</feature>
<sequence length="252" mass="27493">MKHDPTSFGSRSFGAKSAIGAAYGGDVNDRVRRFLPMVRRLAWHVHGSGRPGIELEDLIQAGLVALTECAQRHSGPSEDGFAAYAKMRVRGAMVDLIRRSIPLSRGATERRRQLREQEDALRGKLGRDPSPAELAAALEISETELADLRAASEPMRFESIDDAYSDSDLAFADQRPDVLNQLADAEMREAVAGAIAALPERLQLVVSLYFVEELNLSEIAEVLGVSIPRVHQLKAQALEQLRKGLAGVADIL</sequence>
<accession>A0A7X1KCE1</accession>
<protein>
    <submittedName>
        <fullName evidence="9">Sigma-70 family RNA polymerase sigma factor</fullName>
    </submittedName>
</protein>
<dbReference type="GO" id="GO:0003677">
    <property type="term" value="F:DNA binding"/>
    <property type="evidence" value="ECO:0007669"/>
    <property type="project" value="UniProtKB-KW"/>
</dbReference>
<dbReference type="Pfam" id="PF04545">
    <property type="entry name" value="Sigma70_r4"/>
    <property type="match status" value="1"/>
</dbReference>
<dbReference type="InterPro" id="IPR000943">
    <property type="entry name" value="RNA_pol_sigma70"/>
</dbReference>
<dbReference type="GO" id="GO:0006352">
    <property type="term" value="P:DNA-templated transcription initiation"/>
    <property type="evidence" value="ECO:0007669"/>
    <property type="project" value="InterPro"/>
</dbReference>
<dbReference type="Gene3D" id="1.20.140.160">
    <property type="match status" value="1"/>
</dbReference>
<dbReference type="SUPFAM" id="SSF88946">
    <property type="entry name" value="Sigma2 domain of RNA polymerase sigma factors"/>
    <property type="match status" value="1"/>
</dbReference>
<dbReference type="InterPro" id="IPR013325">
    <property type="entry name" value="RNA_pol_sigma_r2"/>
</dbReference>
<proteinExistence type="predicted"/>
<keyword evidence="4" id="KW-0804">Transcription</keyword>
<reference evidence="9 10" key="1">
    <citation type="submission" date="2020-08" db="EMBL/GenBank/DDBJ databases">
        <title>The genome sequence of Novosphingobium flavum 4Y4.</title>
        <authorList>
            <person name="Liu Y."/>
        </authorList>
    </citation>
    <scope>NUCLEOTIDE SEQUENCE [LARGE SCALE GENOMIC DNA]</scope>
    <source>
        <strain evidence="9 10">4Y4</strain>
    </source>
</reference>
<evidence type="ECO:0000256" key="2">
    <source>
        <dbReference type="ARBA" id="ARBA00023082"/>
    </source>
</evidence>
<dbReference type="GO" id="GO:0016987">
    <property type="term" value="F:sigma factor activity"/>
    <property type="evidence" value="ECO:0007669"/>
    <property type="project" value="UniProtKB-KW"/>
</dbReference>
<dbReference type="Gene3D" id="1.10.1740.10">
    <property type="match status" value="1"/>
</dbReference>
<dbReference type="Pfam" id="PF04542">
    <property type="entry name" value="Sigma70_r2"/>
    <property type="match status" value="1"/>
</dbReference>
<dbReference type="InterPro" id="IPR007627">
    <property type="entry name" value="RNA_pol_sigma70_r2"/>
</dbReference>
<keyword evidence="10" id="KW-1185">Reference proteome</keyword>
<evidence type="ECO:0000259" key="7">
    <source>
        <dbReference type="Pfam" id="PF04542"/>
    </source>
</evidence>
<dbReference type="AlphaFoldDB" id="A0A7X1KCE1"/>
<evidence type="ECO:0000259" key="6">
    <source>
        <dbReference type="Pfam" id="PF04539"/>
    </source>
</evidence>
<evidence type="ECO:0000256" key="3">
    <source>
        <dbReference type="ARBA" id="ARBA00023125"/>
    </source>
</evidence>
<keyword evidence="1" id="KW-0805">Transcription regulation</keyword>
<feature type="domain" description="RNA polymerase sigma-70 region 4" evidence="8">
    <location>
        <begin position="194"/>
        <end position="243"/>
    </location>
</feature>
<dbReference type="PANTHER" id="PTHR30385">
    <property type="entry name" value="SIGMA FACTOR F FLAGELLAR"/>
    <property type="match status" value="1"/>
</dbReference>
<evidence type="ECO:0000313" key="9">
    <source>
        <dbReference type="EMBL" id="MBC2652174.1"/>
    </source>
</evidence>
<evidence type="ECO:0000256" key="4">
    <source>
        <dbReference type="ARBA" id="ARBA00023163"/>
    </source>
</evidence>
<dbReference type="InterPro" id="IPR007630">
    <property type="entry name" value="RNA_pol_sigma70_r4"/>
</dbReference>
<keyword evidence="3" id="KW-0238">DNA-binding</keyword>
<evidence type="ECO:0000313" key="10">
    <source>
        <dbReference type="Proteomes" id="UP000520156"/>
    </source>
</evidence>
<dbReference type="InterPro" id="IPR007624">
    <property type="entry name" value="RNA_pol_sigma70_r3"/>
</dbReference>
<dbReference type="CDD" id="cd06171">
    <property type="entry name" value="Sigma70_r4"/>
    <property type="match status" value="1"/>
</dbReference>
<dbReference type="PRINTS" id="PR00046">
    <property type="entry name" value="SIGMA70FCT"/>
</dbReference>
<evidence type="ECO:0000259" key="8">
    <source>
        <dbReference type="Pfam" id="PF04545"/>
    </source>
</evidence>
<dbReference type="SUPFAM" id="SSF88659">
    <property type="entry name" value="Sigma3 and sigma4 domains of RNA polymerase sigma factors"/>
    <property type="match status" value="2"/>
</dbReference>
<dbReference type="PANTHER" id="PTHR30385:SF7">
    <property type="entry name" value="RNA POLYMERASE SIGMA FACTOR FLIA"/>
    <property type="match status" value="1"/>
</dbReference>
<organism evidence="9 10">
    <name type="scientific">Novosphingobium aerophilum</name>
    <dbReference type="NCBI Taxonomy" id="2839843"/>
    <lineage>
        <taxon>Bacteria</taxon>
        <taxon>Pseudomonadati</taxon>
        <taxon>Pseudomonadota</taxon>
        <taxon>Alphaproteobacteria</taxon>
        <taxon>Sphingomonadales</taxon>
        <taxon>Sphingomonadaceae</taxon>
        <taxon>Novosphingobium</taxon>
    </lineage>
</organism>
<keyword evidence="2" id="KW-0731">Sigma factor</keyword>
<dbReference type="Proteomes" id="UP000520156">
    <property type="component" value="Unassembled WGS sequence"/>
</dbReference>